<feature type="transmembrane region" description="Helical" evidence="1">
    <location>
        <begin position="7"/>
        <end position="27"/>
    </location>
</feature>
<organism evidence="2 3">
    <name type="scientific">Thalassobacillus hwangdonensis</name>
    <dbReference type="NCBI Taxonomy" id="546108"/>
    <lineage>
        <taxon>Bacteria</taxon>
        <taxon>Bacillati</taxon>
        <taxon>Bacillota</taxon>
        <taxon>Bacilli</taxon>
        <taxon>Bacillales</taxon>
        <taxon>Bacillaceae</taxon>
        <taxon>Thalassobacillus</taxon>
    </lineage>
</organism>
<reference evidence="3" key="1">
    <citation type="journal article" date="2019" name="Int. J. Syst. Evol. Microbiol.">
        <title>The Global Catalogue of Microorganisms (GCM) 10K type strain sequencing project: providing services to taxonomists for standard genome sequencing and annotation.</title>
        <authorList>
            <consortium name="The Broad Institute Genomics Platform"/>
            <consortium name="The Broad Institute Genome Sequencing Center for Infectious Disease"/>
            <person name="Wu L."/>
            <person name="Ma J."/>
        </authorList>
    </citation>
    <scope>NUCLEOTIDE SEQUENCE [LARGE SCALE GENOMIC DNA]</scope>
    <source>
        <strain evidence="3">CCUG 56607</strain>
    </source>
</reference>
<dbReference type="PANTHER" id="PTHR37304">
    <property type="entry name" value="MEMBRANE PROTEIN-RELATED"/>
    <property type="match status" value="1"/>
</dbReference>
<dbReference type="InterPro" id="IPR007211">
    <property type="entry name" value="DUF378"/>
</dbReference>
<protein>
    <submittedName>
        <fullName evidence="2">DUF378 domain-containing protein</fullName>
    </submittedName>
</protein>
<accession>A0ABW3L6Z4</accession>
<gene>
    <name evidence="2" type="ORF">ACFQ2J_15170</name>
</gene>
<dbReference type="PANTHER" id="PTHR37304:SF1">
    <property type="entry name" value="MEMBRANE PROTEIN"/>
    <property type="match status" value="1"/>
</dbReference>
<evidence type="ECO:0000313" key="3">
    <source>
        <dbReference type="Proteomes" id="UP001596990"/>
    </source>
</evidence>
<dbReference type="Pfam" id="PF04070">
    <property type="entry name" value="DUF378"/>
    <property type="match status" value="1"/>
</dbReference>
<evidence type="ECO:0000256" key="1">
    <source>
        <dbReference type="SAM" id="Phobius"/>
    </source>
</evidence>
<keyword evidence="1" id="KW-1133">Transmembrane helix</keyword>
<dbReference type="EMBL" id="JBHTKL010000005">
    <property type="protein sequence ID" value="MFD1020528.1"/>
    <property type="molecule type" value="Genomic_DNA"/>
</dbReference>
<proteinExistence type="predicted"/>
<dbReference type="Proteomes" id="UP001596990">
    <property type="component" value="Unassembled WGS sequence"/>
</dbReference>
<feature type="transmembrane region" description="Helical" evidence="1">
    <location>
        <begin position="42"/>
        <end position="63"/>
    </location>
</feature>
<keyword evidence="1" id="KW-0812">Transmembrane</keyword>
<sequence length="77" mass="8300">MNLIQRIALTLVIIGAVNWGLIGLFQYDLVAGLFGGGEQSGAFARIIYTLVGISGVIAISLLFKPDREYADRTEPTT</sequence>
<comment type="caution">
    <text evidence="2">The sequence shown here is derived from an EMBL/GenBank/DDBJ whole genome shotgun (WGS) entry which is preliminary data.</text>
</comment>
<keyword evidence="3" id="KW-1185">Reference proteome</keyword>
<name>A0ABW3L6Z4_9BACI</name>
<dbReference type="RefSeq" id="WP_386062303.1">
    <property type="nucleotide sequence ID" value="NZ_JBHTKL010000005.1"/>
</dbReference>
<keyword evidence="1" id="KW-0472">Membrane</keyword>
<evidence type="ECO:0000313" key="2">
    <source>
        <dbReference type="EMBL" id="MFD1020528.1"/>
    </source>
</evidence>